<accession>A0A9D4DAG6</accession>
<reference evidence="1" key="1">
    <citation type="journal article" date="2019" name="bioRxiv">
        <title>The Genome of the Zebra Mussel, Dreissena polymorpha: A Resource for Invasive Species Research.</title>
        <authorList>
            <person name="McCartney M.A."/>
            <person name="Auch B."/>
            <person name="Kono T."/>
            <person name="Mallez S."/>
            <person name="Zhang Y."/>
            <person name="Obille A."/>
            <person name="Becker A."/>
            <person name="Abrahante J.E."/>
            <person name="Garbe J."/>
            <person name="Badalamenti J.P."/>
            <person name="Herman A."/>
            <person name="Mangelson H."/>
            <person name="Liachko I."/>
            <person name="Sullivan S."/>
            <person name="Sone E.D."/>
            <person name="Koren S."/>
            <person name="Silverstein K.A.T."/>
            <person name="Beckman K.B."/>
            <person name="Gohl D.M."/>
        </authorList>
    </citation>
    <scope>NUCLEOTIDE SEQUENCE</scope>
    <source>
        <strain evidence="1">Duluth1</strain>
        <tissue evidence="1">Whole animal</tissue>
    </source>
</reference>
<dbReference type="AlphaFoldDB" id="A0A9D4DAG6"/>
<reference evidence="1" key="2">
    <citation type="submission" date="2020-11" db="EMBL/GenBank/DDBJ databases">
        <authorList>
            <person name="McCartney M.A."/>
            <person name="Auch B."/>
            <person name="Kono T."/>
            <person name="Mallez S."/>
            <person name="Becker A."/>
            <person name="Gohl D.M."/>
            <person name="Silverstein K.A.T."/>
            <person name="Koren S."/>
            <person name="Bechman K.B."/>
            <person name="Herman A."/>
            <person name="Abrahante J.E."/>
            <person name="Garbe J."/>
        </authorList>
    </citation>
    <scope>NUCLEOTIDE SEQUENCE</scope>
    <source>
        <strain evidence="1">Duluth1</strain>
        <tissue evidence="1">Whole animal</tissue>
    </source>
</reference>
<proteinExistence type="predicted"/>
<sequence length="51" mass="5399">MRFKKGIRTVIPAAAEVMSVVTVIDGAVSTPRDWLVSRQAAGSLGVKEKDG</sequence>
<comment type="caution">
    <text evidence="1">The sequence shown here is derived from an EMBL/GenBank/DDBJ whole genome shotgun (WGS) entry which is preliminary data.</text>
</comment>
<keyword evidence="2" id="KW-1185">Reference proteome</keyword>
<dbReference type="Proteomes" id="UP000828390">
    <property type="component" value="Unassembled WGS sequence"/>
</dbReference>
<gene>
    <name evidence="1" type="ORF">DPMN_047838</name>
</gene>
<protein>
    <submittedName>
        <fullName evidence="1">Uncharacterized protein</fullName>
    </submittedName>
</protein>
<dbReference type="EMBL" id="JAIWYP010000011">
    <property type="protein sequence ID" value="KAH3741119.1"/>
    <property type="molecule type" value="Genomic_DNA"/>
</dbReference>
<evidence type="ECO:0000313" key="2">
    <source>
        <dbReference type="Proteomes" id="UP000828390"/>
    </source>
</evidence>
<evidence type="ECO:0000313" key="1">
    <source>
        <dbReference type="EMBL" id="KAH3741119.1"/>
    </source>
</evidence>
<name>A0A9D4DAG6_DREPO</name>
<organism evidence="1 2">
    <name type="scientific">Dreissena polymorpha</name>
    <name type="common">Zebra mussel</name>
    <name type="synonym">Mytilus polymorpha</name>
    <dbReference type="NCBI Taxonomy" id="45954"/>
    <lineage>
        <taxon>Eukaryota</taxon>
        <taxon>Metazoa</taxon>
        <taxon>Spiralia</taxon>
        <taxon>Lophotrochozoa</taxon>
        <taxon>Mollusca</taxon>
        <taxon>Bivalvia</taxon>
        <taxon>Autobranchia</taxon>
        <taxon>Heteroconchia</taxon>
        <taxon>Euheterodonta</taxon>
        <taxon>Imparidentia</taxon>
        <taxon>Neoheterodontei</taxon>
        <taxon>Myida</taxon>
        <taxon>Dreissenoidea</taxon>
        <taxon>Dreissenidae</taxon>
        <taxon>Dreissena</taxon>
    </lineage>
</organism>